<reference evidence="3 4" key="1">
    <citation type="journal article" date="2019" name="PLoS Biol.">
        <title>Sex chromosomes control vertical transmission of feminizing Wolbachia symbionts in an isopod.</title>
        <authorList>
            <person name="Becking T."/>
            <person name="Chebbi M.A."/>
            <person name="Giraud I."/>
            <person name="Moumen B."/>
            <person name="Laverre T."/>
            <person name="Caubet Y."/>
            <person name="Peccoud J."/>
            <person name="Gilbert C."/>
            <person name="Cordaux R."/>
        </authorList>
    </citation>
    <scope>NUCLEOTIDE SEQUENCE [LARGE SCALE GENOMIC DNA]</scope>
    <source>
        <strain evidence="3">ANa2</strain>
        <tissue evidence="3">Whole body excluding digestive tract and cuticle</tissue>
    </source>
</reference>
<dbReference type="InterPro" id="IPR050324">
    <property type="entry name" value="CDP-alcohol_PTase-I"/>
</dbReference>
<dbReference type="EMBL" id="SEYY01019456">
    <property type="protein sequence ID" value="KAB7498235.1"/>
    <property type="molecule type" value="Genomic_DNA"/>
</dbReference>
<dbReference type="Proteomes" id="UP000326759">
    <property type="component" value="Unassembled WGS sequence"/>
</dbReference>
<gene>
    <name evidence="3" type="primary">CECR5</name>
    <name evidence="3" type="ORF">Anas_10521</name>
</gene>
<dbReference type="PANTHER" id="PTHR14269">
    <property type="entry name" value="CDP-DIACYLGLYCEROL--GLYCEROL-3-PHOSPHATE 3-PHOSPHATIDYLTRANSFERASE-RELATED"/>
    <property type="match status" value="1"/>
</dbReference>
<evidence type="ECO:0000313" key="4">
    <source>
        <dbReference type="Proteomes" id="UP000326759"/>
    </source>
</evidence>
<evidence type="ECO:0000313" key="3">
    <source>
        <dbReference type="EMBL" id="KAB7498235.1"/>
    </source>
</evidence>
<dbReference type="InterPro" id="IPR023214">
    <property type="entry name" value="HAD_sf"/>
</dbReference>
<evidence type="ECO:0000256" key="2">
    <source>
        <dbReference type="ARBA" id="ARBA00069384"/>
    </source>
</evidence>
<accession>A0A5N5SWE3</accession>
<name>A0A5N5SWE3_9CRUS</name>
<evidence type="ECO:0000256" key="1">
    <source>
        <dbReference type="ARBA" id="ARBA00022729"/>
    </source>
</evidence>
<dbReference type="GO" id="GO:0005739">
    <property type="term" value="C:mitochondrion"/>
    <property type="evidence" value="ECO:0007669"/>
    <property type="project" value="TreeGrafter"/>
</dbReference>
<dbReference type="OrthoDB" id="10251048at2759"/>
<dbReference type="SUPFAM" id="SSF56784">
    <property type="entry name" value="HAD-like"/>
    <property type="match status" value="1"/>
</dbReference>
<dbReference type="Pfam" id="PF13344">
    <property type="entry name" value="Hydrolase_6"/>
    <property type="match status" value="1"/>
</dbReference>
<dbReference type="InterPro" id="IPR006357">
    <property type="entry name" value="HAD-SF_hydro_IIA"/>
</dbReference>
<dbReference type="InterPro" id="IPR006353">
    <property type="entry name" value="HAD-SF_hydro_IIA_CECR5"/>
</dbReference>
<dbReference type="NCBIfam" id="TIGR01460">
    <property type="entry name" value="HAD-SF-IIA"/>
    <property type="match status" value="1"/>
</dbReference>
<comment type="caution">
    <text evidence="3">The sequence shown here is derived from an EMBL/GenBank/DDBJ whole genome shotgun (WGS) entry which is preliminary data.</text>
</comment>
<organism evidence="3 4">
    <name type="scientific">Armadillidium nasatum</name>
    <dbReference type="NCBI Taxonomy" id="96803"/>
    <lineage>
        <taxon>Eukaryota</taxon>
        <taxon>Metazoa</taxon>
        <taxon>Ecdysozoa</taxon>
        <taxon>Arthropoda</taxon>
        <taxon>Crustacea</taxon>
        <taxon>Multicrustacea</taxon>
        <taxon>Malacostraca</taxon>
        <taxon>Eumalacostraca</taxon>
        <taxon>Peracarida</taxon>
        <taxon>Isopoda</taxon>
        <taxon>Oniscidea</taxon>
        <taxon>Crinocheta</taxon>
        <taxon>Armadillidiidae</taxon>
        <taxon>Armadillidium</taxon>
    </lineage>
</organism>
<protein>
    <recommendedName>
        <fullName evidence="2">Haloacid dehalogenase-like hydrolase domain-containing 5</fullName>
    </recommendedName>
</protein>
<keyword evidence="4" id="KW-1185">Reference proteome</keyword>
<dbReference type="InterPro" id="IPR036412">
    <property type="entry name" value="HAD-like_sf"/>
</dbReference>
<dbReference type="FunFam" id="3.40.50.1000:FF:000081">
    <property type="entry name" value="Haloacid dehalogenase like hydrolase domain containing 5"/>
    <property type="match status" value="1"/>
</dbReference>
<dbReference type="AlphaFoldDB" id="A0A5N5SWE3"/>
<proteinExistence type="predicted"/>
<dbReference type="Gene3D" id="3.40.50.1000">
    <property type="entry name" value="HAD superfamily/HAD-like"/>
    <property type="match status" value="2"/>
</dbReference>
<keyword evidence="1" id="KW-0732">Signal</keyword>
<dbReference type="NCBIfam" id="TIGR01456">
    <property type="entry name" value="CECR5"/>
    <property type="match status" value="1"/>
</dbReference>
<dbReference type="PANTHER" id="PTHR14269:SF4">
    <property type="entry name" value="CAT EYE SYNDROME CRITICAL REGION PROTEIN 5"/>
    <property type="match status" value="1"/>
</dbReference>
<sequence>MCSNIRLYSKLINHCTLLDSLPFYSYNAAFSGYQASKLNPTRFFATQGRNFQRFGLLFDIDGVLVRGKKILPTAPDAFQRLIDSAGKFRVPTVFVTNAGNKLRHHKAEQLSEWLNVEVHEDQVVMAHSPLKLFDQFFEKQMLVSGQGPVREIANNLGFTKITTIDDMRAAYPQLDCVDHKRRLVKPDSNAPVIPRIEGLLLFGEPVRWETSLQYLIDVLMTNGNVMGTPTSSYPHLPILACNMDLQWMAEANMPRFGHGAFLLCLEALFKKVTGKDLIYTALVGKPSEITYYHSETMVQHHARKIGINHPITTLYAIGDNIHTDIFGMNLYKEYLLRRRGSTKKIAMQGARGLDLSTHDFKGLTAENCYSVLVKSQLVCSIEMPQMLLLNFQSECTLIFLEPYQFQDQLIYVTGVYNENEKHVLEHSPRDFLPVEAKLQEPSITVGCVYEAIDTIFRRENFS</sequence>
<dbReference type="GO" id="GO:0046474">
    <property type="term" value="P:glycerophospholipid biosynthetic process"/>
    <property type="evidence" value="ECO:0007669"/>
    <property type="project" value="TreeGrafter"/>
</dbReference>